<evidence type="ECO:0008006" key="3">
    <source>
        <dbReference type="Google" id="ProtNLM"/>
    </source>
</evidence>
<organism evidence="1 2">
    <name type="scientific">Xenopus laevis</name>
    <name type="common">African clawed frog</name>
    <dbReference type="NCBI Taxonomy" id="8355"/>
    <lineage>
        <taxon>Eukaryota</taxon>
        <taxon>Metazoa</taxon>
        <taxon>Chordata</taxon>
        <taxon>Craniata</taxon>
        <taxon>Vertebrata</taxon>
        <taxon>Euteleostomi</taxon>
        <taxon>Amphibia</taxon>
        <taxon>Batrachia</taxon>
        <taxon>Anura</taxon>
        <taxon>Pipoidea</taxon>
        <taxon>Pipidae</taxon>
        <taxon>Xenopodinae</taxon>
        <taxon>Xenopus</taxon>
        <taxon>Xenopus</taxon>
    </lineage>
</organism>
<reference evidence="2" key="1">
    <citation type="journal article" date="2016" name="Nature">
        <title>Genome evolution in the allotetraploid frog Xenopus laevis.</title>
        <authorList>
            <person name="Session A.M."/>
            <person name="Uno Y."/>
            <person name="Kwon T."/>
            <person name="Chapman J.A."/>
            <person name="Toyoda A."/>
            <person name="Takahashi S."/>
            <person name="Fukui A."/>
            <person name="Hikosaka A."/>
            <person name="Suzuki A."/>
            <person name="Kondo M."/>
            <person name="van Heeringen S.J."/>
            <person name="Quigley I."/>
            <person name="Heinz S."/>
            <person name="Ogino H."/>
            <person name="Ochi H."/>
            <person name="Hellsten U."/>
            <person name="Lyons J.B."/>
            <person name="Simakov O."/>
            <person name="Putnam N."/>
            <person name="Stites J."/>
            <person name="Kuroki Y."/>
            <person name="Tanaka T."/>
            <person name="Michiue T."/>
            <person name="Watanabe M."/>
            <person name="Bogdanovic O."/>
            <person name="Lister R."/>
            <person name="Georgiou G."/>
            <person name="Paranjpe S.S."/>
            <person name="van Kruijsbergen I."/>
            <person name="Shu S."/>
            <person name="Carlson J."/>
            <person name="Kinoshita T."/>
            <person name="Ohta Y."/>
            <person name="Mawaribuchi S."/>
            <person name="Jenkins J."/>
            <person name="Grimwood J."/>
            <person name="Schmutz J."/>
            <person name="Mitros T."/>
            <person name="Mozaffari S.V."/>
            <person name="Suzuki Y."/>
            <person name="Haramoto Y."/>
            <person name="Yamamoto T.S."/>
            <person name="Takagi C."/>
            <person name="Heald R."/>
            <person name="Miller K."/>
            <person name="Haudenschild C."/>
            <person name="Kitzman J."/>
            <person name="Nakayama T."/>
            <person name="Izutsu Y."/>
            <person name="Robert J."/>
            <person name="Fortriede J."/>
            <person name="Burns K."/>
            <person name="Lotay V."/>
            <person name="Karimi K."/>
            <person name="Yasuoka Y."/>
            <person name="Dichmann D.S."/>
            <person name="Flajnik M.F."/>
            <person name="Houston D.W."/>
            <person name="Shendure J."/>
            <person name="DuPasquier L."/>
            <person name="Vize P.D."/>
            <person name="Zorn A.M."/>
            <person name="Ito M."/>
            <person name="Marcotte E.M."/>
            <person name="Wallingford J.B."/>
            <person name="Ito Y."/>
            <person name="Asashima M."/>
            <person name="Ueno N."/>
            <person name="Matsuda Y."/>
            <person name="Veenstra G.J."/>
            <person name="Fujiyama A."/>
            <person name="Harland R.M."/>
            <person name="Taira M."/>
            <person name="Rokhsar D.S."/>
        </authorList>
    </citation>
    <scope>NUCLEOTIDE SEQUENCE [LARGE SCALE GENOMIC DNA]</scope>
    <source>
        <strain evidence="2">J</strain>
    </source>
</reference>
<gene>
    <name evidence="1" type="ORF">XELAEV_18032378mg</name>
</gene>
<dbReference type="PANTHER" id="PTHR45749">
    <property type="match status" value="1"/>
</dbReference>
<dbReference type="Proteomes" id="UP000694892">
    <property type="component" value="Chromosome 6L"/>
</dbReference>
<protein>
    <recommendedName>
        <fullName evidence="3">DUF4371 domain-containing protein</fullName>
    </recommendedName>
</protein>
<dbReference type="OMA" id="HEGSENH"/>
<name>A0A974CPV5_XENLA</name>
<dbReference type="EMBL" id="CM004476">
    <property type="protein sequence ID" value="OCT77182.1"/>
    <property type="molecule type" value="Genomic_DNA"/>
</dbReference>
<proteinExistence type="predicted"/>
<evidence type="ECO:0000313" key="1">
    <source>
        <dbReference type="EMBL" id="OCT77182.1"/>
    </source>
</evidence>
<evidence type="ECO:0000313" key="2">
    <source>
        <dbReference type="Proteomes" id="UP000694892"/>
    </source>
</evidence>
<sequence length="407" mass="45440">MATIQPTDKGGAVVLLNNYSKKYPICPILYTLPRIHKDFVTSMGSIVAPAFANLLMCIPYSQMINFYPAGIECSKCSRIRCADALLCCPAELELVTFTVLLVNCLVIESHSSLTTGYSDWKNVSVRLAEHEGSENHRKSLLSYVARSAKSGTGSQIDSELKKRIEKFGNAGKGKPSYRSSTTCLEFIELMGEHEVGNIINKIKIAKYFSIIVNSTLHVAHTDQLTFIVRYVSLDGCIEERFLKFLPVLSHTEESLFHSVLTTLDDMGIDIRNCRGYDNAANMSGAYKAGLQPNINNRIETLKTLCDTRWYQSYSGIHHTFGFLNNVSSDDLHILTTNLQKKYTDDLEDDFANEICQTTAARGLLQLIRQKKLLSVFPNVNIALRLFMTLPVTNASGERSFSKLSQTS</sequence>
<accession>A0A974CPV5</accession>
<dbReference type="AlphaFoldDB" id="A0A974CPV5"/>
<dbReference type="PANTHER" id="PTHR45749:SF23">
    <property type="entry name" value="ZINC FINGER MYM-TYPE PROTEIN 1-LIKE"/>
    <property type="match status" value="1"/>
</dbReference>